<keyword evidence="3 4" id="KW-0418">Kinase</keyword>
<organism evidence="6 7">
    <name type="scientific">Mytilus coruscus</name>
    <name type="common">Sea mussel</name>
    <dbReference type="NCBI Taxonomy" id="42192"/>
    <lineage>
        <taxon>Eukaryota</taxon>
        <taxon>Metazoa</taxon>
        <taxon>Spiralia</taxon>
        <taxon>Lophotrochozoa</taxon>
        <taxon>Mollusca</taxon>
        <taxon>Bivalvia</taxon>
        <taxon>Autobranchia</taxon>
        <taxon>Pteriomorphia</taxon>
        <taxon>Mytilida</taxon>
        <taxon>Mytiloidea</taxon>
        <taxon>Mytilidae</taxon>
        <taxon>Mytilinae</taxon>
        <taxon>Mytilus</taxon>
    </lineage>
</organism>
<dbReference type="GO" id="GO:0046854">
    <property type="term" value="P:phosphatidylinositol phosphate biosynthetic process"/>
    <property type="evidence" value="ECO:0007669"/>
    <property type="project" value="TreeGrafter"/>
</dbReference>
<reference evidence="6 7" key="1">
    <citation type="submission" date="2020-06" db="EMBL/GenBank/DDBJ databases">
        <authorList>
            <person name="Li R."/>
            <person name="Bekaert M."/>
        </authorList>
    </citation>
    <scope>NUCLEOTIDE SEQUENCE [LARGE SCALE GENOMIC DNA]</scope>
    <source>
        <strain evidence="7">wild</strain>
    </source>
</reference>
<gene>
    <name evidence="6" type="ORF">MCOR_11940</name>
</gene>
<evidence type="ECO:0000256" key="2">
    <source>
        <dbReference type="ARBA" id="ARBA00022679"/>
    </source>
</evidence>
<dbReference type="Proteomes" id="UP000507470">
    <property type="component" value="Unassembled WGS sequence"/>
</dbReference>
<evidence type="ECO:0000256" key="1">
    <source>
        <dbReference type="ARBA" id="ARBA00007374"/>
    </source>
</evidence>
<dbReference type="OrthoDB" id="338650at2759"/>
<dbReference type="Pfam" id="PF03770">
    <property type="entry name" value="IPK"/>
    <property type="match status" value="1"/>
</dbReference>
<protein>
    <recommendedName>
        <fullName evidence="4">Kinase</fullName>
        <ecNumber evidence="4">2.7.-.-</ecNumber>
    </recommendedName>
</protein>
<dbReference type="EMBL" id="CACVKT020002042">
    <property type="protein sequence ID" value="CAC5374630.1"/>
    <property type="molecule type" value="Genomic_DNA"/>
</dbReference>
<dbReference type="SUPFAM" id="SSF56104">
    <property type="entry name" value="SAICAR synthase-like"/>
    <property type="match status" value="1"/>
</dbReference>
<sequence>MGCFHSQDGIPESDSNVETLYLARRVRSKKIQNSAAKASGSQFNDITADVSKDKTFESKNLAAEVNDSSKDVQGKAYSIFPKWKGYKMCNACEDTESKTVNKGFKHRGHCNRCSMVKEMKNNLRKNSPQSMNITAFANLLALKEYDPNVIKTTLDLTAPASDALVKNRKNTWIQLAGHPGSFAPAGPNTIWKKRITKDNTETKAYEALMADEAHSIIPIFYREVEYNGDFFIEMEDLLQHFDNPNIMDIKIGTRTFLESEVKNPVLRKDLYEKMVDLDPDAPTEDERDQQAITKLRYMQFREQESSTAAFGFRIEALRVAGEPPETNLKKIKTKDQVQQILKKFLKGKSTVRCNLCERLRTIRQTFEISKFFMSREMIGSSVLVIFDGNNASGAWLIDFTKAMLMTDITLTHRDPWTLGNHEDGYLFGLDNLIQFFDNPDIDEVPGSQPSSSNQEEPLEDGT</sequence>
<dbReference type="InterPro" id="IPR005522">
    <property type="entry name" value="IPK"/>
</dbReference>
<dbReference type="GO" id="GO:0005737">
    <property type="term" value="C:cytoplasm"/>
    <property type="evidence" value="ECO:0007669"/>
    <property type="project" value="TreeGrafter"/>
</dbReference>
<dbReference type="GO" id="GO:0005634">
    <property type="term" value="C:nucleus"/>
    <property type="evidence" value="ECO:0007669"/>
    <property type="project" value="TreeGrafter"/>
</dbReference>
<evidence type="ECO:0000313" key="6">
    <source>
        <dbReference type="EMBL" id="CAC5374630.1"/>
    </source>
</evidence>
<dbReference type="EC" id="2.7.-.-" evidence="4"/>
<evidence type="ECO:0000313" key="7">
    <source>
        <dbReference type="Proteomes" id="UP000507470"/>
    </source>
</evidence>
<feature type="region of interest" description="Disordered" evidence="5">
    <location>
        <begin position="442"/>
        <end position="462"/>
    </location>
</feature>
<dbReference type="Gene3D" id="3.30.470.160">
    <property type="entry name" value="Inositol polyphosphate kinase"/>
    <property type="match status" value="1"/>
</dbReference>
<evidence type="ECO:0000256" key="3">
    <source>
        <dbReference type="ARBA" id="ARBA00022777"/>
    </source>
</evidence>
<dbReference type="PANTHER" id="PTHR12400:SF26">
    <property type="entry name" value="KINASE"/>
    <property type="match status" value="1"/>
</dbReference>
<evidence type="ECO:0000256" key="4">
    <source>
        <dbReference type="RuleBase" id="RU363090"/>
    </source>
</evidence>
<dbReference type="PANTHER" id="PTHR12400">
    <property type="entry name" value="INOSITOL POLYPHOSPHATE KINASE"/>
    <property type="match status" value="1"/>
</dbReference>
<proteinExistence type="inferred from homology"/>
<evidence type="ECO:0000256" key="5">
    <source>
        <dbReference type="SAM" id="MobiDB-lite"/>
    </source>
</evidence>
<comment type="similarity">
    <text evidence="1 4">Belongs to the inositol phosphokinase (IPK) family.</text>
</comment>
<dbReference type="GO" id="GO:0032958">
    <property type="term" value="P:inositol phosphate biosynthetic process"/>
    <property type="evidence" value="ECO:0007669"/>
    <property type="project" value="InterPro"/>
</dbReference>
<dbReference type="GO" id="GO:0000828">
    <property type="term" value="F:inositol hexakisphosphate kinase activity"/>
    <property type="evidence" value="ECO:0007669"/>
    <property type="project" value="TreeGrafter"/>
</dbReference>
<keyword evidence="2 4" id="KW-0808">Transferase</keyword>
<accession>A0A6J8AYZ5</accession>
<keyword evidence="7" id="KW-1185">Reference proteome</keyword>
<name>A0A6J8AYZ5_MYTCO</name>
<dbReference type="InterPro" id="IPR038286">
    <property type="entry name" value="IPK_sf"/>
</dbReference>
<dbReference type="AlphaFoldDB" id="A0A6J8AYZ5"/>